<organism evidence="2 3">
    <name type="scientific">Bacillus cereus</name>
    <dbReference type="NCBI Taxonomy" id="1396"/>
    <lineage>
        <taxon>Bacteria</taxon>
        <taxon>Bacillati</taxon>
        <taxon>Bacillota</taxon>
        <taxon>Bacilli</taxon>
        <taxon>Bacillales</taxon>
        <taxon>Bacillaceae</taxon>
        <taxon>Bacillus</taxon>
        <taxon>Bacillus cereus group</taxon>
    </lineage>
</organism>
<gene>
    <name evidence="2" type="ORF">CN290_27540</name>
</gene>
<evidence type="ECO:0000256" key="1">
    <source>
        <dbReference type="SAM" id="Phobius"/>
    </source>
</evidence>
<keyword evidence="1" id="KW-0812">Transmembrane</keyword>
<dbReference type="Proteomes" id="UP000220226">
    <property type="component" value="Unassembled WGS sequence"/>
</dbReference>
<evidence type="ECO:0000313" key="2">
    <source>
        <dbReference type="EMBL" id="PFC70225.1"/>
    </source>
</evidence>
<dbReference type="AlphaFoldDB" id="A0A2C1YAJ8"/>
<keyword evidence="1" id="KW-1133">Transmembrane helix</keyword>
<sequence>MNIIHSLIRLNLQSFMFGWGYFQLLFLCIMSLALNIKYHKTKNHKILTNSTFFHKLILPLPSRGHPISPSTYKFYDALKTKLCIFILRIQSFYIWVVF</sequence>
<dbReference type="EMBL" id="NTQT01000042">
    <property type="protein sequence ID" value="PFC70225.1"/>
    <property type="molecule type" value="Genomic_DNA"/>
</dbReference>
<proteinExistence type="predicted"/>
<comment type="caution">
    <text evidence="2">The sequence shown here is derived from an EMBL/GenBank/DDBJ whole genome shotgun (WGS) entry which is preliminary data.</text>
</comment>
<keyword evidence="1" id="KW-0472">Membrane</keyword>
<evidence type="ECO:0000313" key="3">
    <source>
        <dbReference type="Proteomes" id="UP000220226"/>
    </source>
</evidence>
<accession>A0A2C1YAJ8</accession>
<protein>
    <submittedName>
        <fullName evidence="2">Uncharacterized protein</fullName>
    </submittedName>
</protein>
<name>A0A2C1YAJ8_BACCE</name>
<reference evidence="2 3" key="1">
    <citation type="submission" date="2017-09" db="EMBL/GenBank/DDBJ databases">
        <title>Large-scale bioinformatics analysis of Bacillus genomes uncovers conserved roles of natural products in bacterial physiology.</title>
        <authorList>
            <consortium name="Agbiome Team Llc"/>
            <person name="Bleich R.M."/>
            <person name="Grubbs K.J."/>
            <person name="Santa Maria K.C."/>
            <person name="Allen S.E."/>
            <person name="Farag S."/>
            <person name="Shank E.A."/>
            <person name="Bowers A."/>
        </authorList>
    </citation>
    <scope>NUCLEOTIDE SEQUENCE [LARGE SCALE GENOMIC DNA]</scope>
    <source>
        <strain evidence="2 3">AFS025165</strain>
    </source>
</reference>
<feature type="transmembrane region" description="Helical" evidence="1">
    <location>
        <begin position="16"/>
        <end position="36"/>
    </location>
</feature>